<feature type="domain" description="O-methyltransferase C-terminal" evidence="5">
    <location>
        <begin position="213"/>
        <end position="376"/>
    </location>
</feature>
<reference evidence="6" key="1">
    <citation type="submission" date="2023-01" db="EMBL/GenBank/DDBJ databases">
        <authorList>
            <person name="Van Ghelder C."/>
            <person name="Rancurel C."/>
        </authorList>
    </citation>
    <scope>NUCLEOTIDE SEQUENCE</scope>
    <source>
        <strain evidence="6">CNCM I-4278</strain>
    </source>
</reference>
<dbReference type="PANTHER" id="PTHR43712:SF1">
    <property type="entry name" value="HYPOTHETICAL O-METHYLTRANSFERASE (EUROFUNG)-RELATED"/>
    <property type="match status" value="1"/>
</dbReference>
<evidence type="ECO:0000259" key="5">
    <source>
        <dbReference type="Pfam" id="PF00891"/>
    </source>
</evidence>
<keyword evidence="1" id="KW-0489">Methyltransferase</keyword>
<dbReference type="InterPro" id="IPR036390">
    <property type="entry name" value="WH_DNA-bd_sf"/>
</dbReference>
<evidence type="ECO:0000256" key="3">
    <source>
        <dbReference type="ARBA" id="ARBA00022691"/>
    </source>
</evidence>
<keyword evidence="3" id="KW-0949">S-adenosyl-L-methionine</keyword>
<dbReference type="InterPro" id="IPR029063">
    <property type="entry name" value="SAM-dependent_MTases_sf"/>
</dbReference>
<dbReference type="EMBL" id="CAOQHR010000001">
    <property type="protein sequence ID" value="CAI6261928.1"/>
    <property type="molecule type" value="Genomic_DNA"/>
</dbReference>
<dbReference type="SUPFAM" id="SSF53335">
    <property type="entry name" value="S-adenosyl-L-methionine-dependent methyltransferases"/>
    <property type="match status" value="1"/>
</dbReference>
<name>A0A9W4XE36_9PLEO</name>
<comment type="caution">
    <text evidence="6">The sequence shown here is derived from an EMBL/GenBank/DDBJ whole genome shotgun (WGS) entry which is preliminary data.</text>
</comment>
<proteinExistence type="predicted"/>
<keyword evidence="2" id="KW-0808">Transferase</keyword>
<dbReference type="PIRSF" id="PIRSF005739">
    <property type="entry name" value="O-mtase"/>
    <property type="match status" value="1"/>
</dbReference>
<evidence type="ECO:0000313" key="6">
    <source>
        <dbReference type="EMBL" id="CAI6261928.1"/>
    </source>
</evidence>
<feature type="active site" description="Proton acceptor" evidence="4">
    <location>
        <position position="305"/>
    </location>
</feature>
<dbReference type="PANTHER" id="PTHR43712">
    <property type="entry name" value="PUTATIVE (AFU_ORTHOLOGUE AFUA_4G14580)-RELATED"/>
    <property type="match status" value="1"/>
</dbReference>
<dbReference type="InterPro" id="IPR036388">
    <property type="entry name" value="WH-like_DNA-bd_sf"/>
</dbReference>
<evidence type="ECO:0000256" key="2">
    <source>
        <dbReference type="ARBA" id="ARBA00022679"/>
    </source>
</evidence>
<organism evidence="6 7">
    <name type="scientific">Periconia digitata</name>
    <dbReference type="NCBI Taxonomy" id="1303443"/>
    <lineage>
        <taxon>Eukaryota</taxon>
        <taxon>Fungi</taxon>
        <taxon>Dikarya</taxon>
        <taxon>Ascomycota</taxon>
        <taxon>Pezizomycotina</taxon>
        <taxon>Dothideomycetes</taxon>
        <taxon>Pleosporomycetidae</taxon>
        <taxon>Pleosporales</taxon>
        <taxon>Massarineae</taxon>
        <taxon>Periconiaceae</taxon>
        <taxon>Periconia</taxon>
    </lineage>
</organism>
<dbReference type="GO" id="GO:0008171">
    <property type="term" value="F:O-methyltransferase activity"/>
    <property type="evidence" value="ECO:0007669"/>
    <property type="project" value="InterPro"/>
</dbReference>
<dbReference type="GO" id="GO:0032259">
    <property type="term" value="P:methylation"/>
    <property type="evidence" value="ECO:0007669"/>
    <property type="project" value="UniProtKB-KW"/>
</dbReference>
<keyword evidence="7" id="KW-1185">Reference proteome</keyword>
<dbReference type="Gene3D" id="1.10.10.10">
    <property type="entry name" value="Winged helix-like DNA-binding domain superfamily/Winged helix DNA-binding domain"/>
    <property type="match status" value="1"/>
</dbReference>
<evidence type="ECO:0000256" key="1">
    <source>
        <dbReference type="ARBA" id="ARBA00022603"/>
    </source>
</evidence>
<dbReference type="InterPro" id="IPR016461">
    <property type="entry name" value="COMT-like"/>
</dbReference>
<dbReference type="Proteomes" id="UP001152607">
    <property type="component" value="Unassembled WGS sequence"/>
</dbReference>
<accession>A0A9W4XE36</accession>
<dbReference type="InterPro" id="IPR001077">
    <property type="entry name" value="COMT_C"/>
</dbReference>
<dbReference type="SUPFAM" id="SSF46785">
    <property type="entry name" value="Winged helix' DNA-binding domain"/>
    <property type="match status" value="1"/>
</dbReference>
<dbReference type="Pfam" id="PF00891">
    <property type="entry name" value="Methyltransf_2"/>
    <property type="match status" value="1"/>
</dbReference>
<protein>
    <recommendedName>
        <fullName evidence="5">O-methyltransferase C-terminal domain-containing protein</fullName>
    </recommendedName>
</protein>
<sequence>MNRLPNLMSKIQGVDVAQLPQDQGAQAELLRLTREVTTILEGPVNRATDLVFKPYTTVAARIAVDLDLFNHICAASGDVTSKQLANLTRGDELLISRILRLLAATGFVDNTGEDEWKSNETTQAMAMPAIEAGHRFVFDVLVSSAMKAPKYLSETKYQVPTEPTDTFVQYAFQTRLPFFQYLQSMPSLMHDFNLFMGNTMGNRQYWHDWYDVRKLLLTGFDRSHNSVLLVDVGSGKGHDMLAFHQAFADSATEVSFRLVLQDLPPVLESVSEHELPAGFEKMPHDFFTEQPVKAARGYFLHHILHDWSDQYCIKILRCLRKAMLPGYSKLLIHELILPNSGAEEIQARFDLVMMTLSGGMERSRTQWVRLLEEAGFCNITLYEHLDHDGIIEAEVPNH</sequence>
<dbReference type="PROSITE" id="PS51683">
    <property type="entry name" value="SAM_OMT_II"/>
    <property type="match status" value="1"/>
</dbReference>
<dbReference type="OrthoDB" id="1535081at2759"/>
<evidence type="ECO:0000256" key="4">
    <source>
        <dbReference type="PIRSR" id="PIRSR005739-1"/>
    </source>
</evidence>
<gene>
    <name evidence="6" type="ORF">PDIGIT_LOCUS1383</name>
</gene>
<dbReference type="AlphaFoldDB" id="A0A9W4XE36"/>
<evidence type="ECO:0000313" key="7">
    <source>
        <dbReference type="Proteomes" id="UP001152607"/>
    </source>
</evidence>
<dbReference type="Gene3D" id="3.40.50.150">
    <property type="entry name" value="Vaccinia Virus protein VP39"/>
    <property type="match status" value="1"/>
</dbReference>